<gene>
    <name evidence="1" type="ORF">CGI_10020233</name>
</gene>
<dbReference type="AlphaFoldDB" id="K1QQZ0"/>
<dbReference type="Gene3D" id="1.10.238.10">
    <property type="entry name" value="EF-hand"/>
    <property type="match status" value="1"/>
</dbReference>
<dbReference type="Pfam" id="PF00092">
    <property type="entry name" value="VWA"/>
    <property type="match status" value="3"/>
</dbReference>
<dbReference type="InParanoid" id="K1QQZ0"/>
<dbReference type="CDD" id="cd01450">
    <property type="entry name" value="vWFA_subfamily_ECM"/>
    <property type="match status" value="2"/>
</dbReference>
<name>K1QQZ0_MAGGI</name>
<dbReference type="EMBL" id="JH821812">
    <property type="protein sequence ID" value="EKC36168.1"/>
    <property type="molecule type" value="Genomic_DNA"/>
</dbReference>
<keyword evidence="1" id="KW-0176">Collagen</keyword>
<dbReference type="GO" id="GO:0005581">
    <property type="term" value="C:collagen trimer"/>
    <property type="evidence" value="ECO:0007669"/>
    <property type="project" value="UniProtKB-KW"/>
</dbReference>
<accession>K1QQZ0</accession>
<dbReference type="PRINTS" id="PR00453">
    <property type="entry name" value="VWFADOMAIN"/>
</dbReference>
<evidence type="ECO:0000313" key="1">
    <source>
        <dbReference type="EMBL" id="EKC36168.1"/>
    </source>
</evidence>
<dbReference type="InterPro" id="IPR036465">
    <property type="entry name" value="vWFA_dom_sf"/>
</dbReference>
<dbReference type="SMART" id="SM00327">
    <property type="entry name" value="VWA"/>
    <property type="match status" value="3"/>
</dbReference>
<dbReference type="PROSITE" id="PS50222">
    <property type="entry name" value="EF_HAND_2"/>
    <property type="match status" value="1"/>
</dbReference>
<dbReference type="PROSITE" id="PS00018">
    <property type="entry name" value="EF_HAND_1"/>
    <property type="match status" value="2"/>
</dbReference>
<dbReference type="InterPro" id="IPR002035">
    <property type="entry name" value="VWF_A"/>
</dbReference>
<dbReference type="InterPro" id="IPR018247">
    <property type="entry name" value="EF_Hand_1_Ca_BS"/>
</dbReference>
<protein>
    <submittedName>
        <fullName evidence="1">Collagen alpha-6(VI) chain</fullName>
    </submittedName>
</protein>
<dbReference type="HOGENOM" id="CLU_025819_0_0_1"/>
<organism evidence="1">
    <name type="scientific">Magallana gigas</name>
    <name type="common">Pacific oyster</name>
    <name type="synonym">Crassostrea gigas</name>
    <dbReference type="NCBI Taxonomy" id="29159"/>
    <lineage>
        <taxon>Eukaryota</taxon>
        <taxon>Metazoa</taxon>
        <taxon>Spiralia</taxon>
        <taxon>Lophotrochozoa</taxon>
        <taxon>Mollusca</taxon>
        <taxon>Bivalvia</taxon>
        <taxon>Autobranchia</taxon>
        <taxon>Pteriomorphia</taxon>
        <taxon>Ostreida</taxon>
        <taxon>Ostreoidea</taxon>
        <taxon>Ostreidae</taxon>
        <taxon>Magallana</taxon>
    </lineage>
</organism>
<dbReference type="PANTHER" id="PTHR24020">
    <property type="entry name" value="COLLAGEN ALPHA"/>
    <property type="match status" value="1"/>
</dbReference>
<dbReference type="InterPro" id="IPR050525">
    <property type="entry name" value="ECM_Assembly_Org"/>
</dbReference>
<dbReference type="SUPFAM" id="SSF47473">
    <property type="entry name" value="EF-hand"/>
    <property type="match status" value="1"/>
</dbReference>
<dbReference type="PANTHER" id="PTHR24020:SF20">
    <property type="entry name" value="PH DOMAIN-CONTAINING PROTEIN"/>
    <property type="match status" value="1"/>
</dbReference>
<dbReference type="SUPFAM" id="SSF53300">
    <property type="entry name" value="vWA-like"/>
    <property type="match status" value="3"/>
</dbReference>
<dbReference type="InterPro" id="IPR011992">
    <property type="entry name" value="EF-hand-dom_pair"/>
</dbReference>
<dbReference type="PROSITE" id="PS50234">
    <property type="entry name" value="VWFA"/>
    <property type="match status" value="3"/>
</dbReference>
<dbReference type="InterPro" id="IPR002048">
    <property type="entry name" value="EF_hand_dom"/>
</dbReference>
<sequence length="699" mass="78659">MDKNADGNITVEEIDTEFVTNYDHDGDGCVTMHEFTHQWNLDYHDDHHASEGMFHHLDITTDGCLKKDDLGMHHMAMDTDNDNTVTGAEFTAWLHHTCQDILLKENEYFCGNKPADIYILLDSSNSIWGPNFRTQINFVRNVTTMFDIGTNTTRVGVLTYNTDVVEEIGLEDFSNKGDLLTAISNIRQRGGYNTHTFEAIRFMRRRMLRNTADKRDNAAKIGIIVTDGQSSNVLLTVWEAAKTKRKGIRLFAIGIGGNTNSRELQGIASKPESDHVFEINNFDALESIRQILAVRTCEACSGDKNDIMIAIDSSSNVRNFEFDLQLKFVADLSKNMNFMKNTTQIGAIFYSNAVSSIIGLSESKVKHSLETRLKHVKRTHGRGRVDEAIRYIRTKGFRRSVIRKDATQIGIIITASPGTYIRKSKRQATKARETGIILIAVGIGDINTEELNAISGTMDGSLQYHFPSARFLSANLANIAYNVCKIDRNAVTAVSDKACGSRQEADFMFMLDGVNAGKTNTRKTLAFIQDLLKDVDVSPRKVRVGVMSTEPKCVNEFTGFDLNTYKRNKKLNRALEKFKGVDVAAVVKKLRQNMIARAKGGRKGAKKIAILFIDEGLEDPVKAFLEAERASIQGIEVYIVKIGKGLLQENEKVEQMVNDEGFKHQSFTENNIYHISNYDELPDIKREIWYNICDCKLNY</sequence>
<reference evidence="1" key="1">
    <citation type="journal article" date="2012" name="Nature">
        <title>The oyster genome reveals stress adaptation and complexity of shell formation.</title>
        <authorList>
            <person name="Zhang G."/>
            <person name="Fang X."/>
            <person name="Guo X."/>
            <person name="Li L."/>
            <person name="Luo R."/>
            <person name="Xu F."/>
            <person name="Yang P."/>
            <person name="Zhang L."/>
            <person name="Wang X."/>
            <person name="Qi H."/>
            <person name="Xiong Z."/>
            <person name="Que H."/>
            <person name="Xie Y."/>
            <person name="Holland P.W."/>
            <person name="Paps J."/>
            <person name="Zhu Y."/>
            <person name="Wu F."/>
            <person name="Chen Y."/>
            <person name="Wang J."/>
            <person name="Peng C."/>
            <person name="Meng J."/>
            <person name="Yang L."/>
            <person name="Liu J."/>
            <person name="Wen B."/>
            <person name="Zhang N."/>
            <person name="Huang Z."/>
            <person name="Zhu Q."/>
            <person name="Feng Y."/>
            <person name="Mount A."/>
            <person name="Hedgecock D."/>
            <person name="Xu Z."/>
            <person name="Liu Y."/>
            <person name="Domazet-Loso T."/>
            <person name="Du Y."/>
            <person name="Sun X."/>
            <person name="Zhang S."/>
            <person name="Liu B."/>
            <person name="Cheng P."/>
            <person name="Jiang X."/>
            <person name="Li J."/>
            <person name="Fan D."/>
            <person name="Wang W."/>
            <person name="Fu W."/>
            <person name="Wang T."/>
            <person name="Wang B."/>
            <person name="Zhang J."/>
            <person name="Peng Z."/>
            <person name="Li Y."/>
            <person name="Li N."/>
            <person name="Wang J."/>
            <person name="Chen M."/>
            <person name="He Y."/>
            <person name="Tan F."/>
            <person name="Song X."/>
            <person name="Zheng Q."/>
            <person name="Huang R."/>
            <person name="Yang H."/>
            <person name="Du X."/>
            <person name="Chen L."/>
            <person name="Yang M."/>
            <person name="Gaffney P.M."/>
            <person name="Wang S."/>
            <person name="Luo L."/>
            <person name="She Z."/>
            <person name="Ming Y."/>
            <person name="Huang W."/>
            <person name="Zhang S."/>
            <person name="Huang B."/>
            <person name="Zhang Y."/>
            <person name="Qu T."/>
            <person name="Ni P."/>
            <person name="Miao G."/>
            <person name="Wang J."/>
            <person name="Wang Q."/>
            <person name="Steinberg C.E."/>
            <person name="Wang H."/>
            <person name="Li N."/>
            <person name="Qian L."/>
            <person name="Zhang G."/>
            <person name="Li Y."/>
            <person name="Yang H."/>
            <person name="Liu X."/>
            <person name="Wang J."/>
            <person name="Yin Y."/>
            <person name="Wang J."/>
        </authorList>
    </citation>
    <scope>NUCLEOTIDE SEQUENCE [LARGE SCALE GENOMIC DNA]</scope>
    <source>
        <strain evidence="1">05x7-T-G4-1.051#20</strain>
    </source>
</reference>
<proteinExistence type="predicted"/>
<dbReference type="Gene3D" id="3.40.50.410">
    <property type="entry name" value="von Willebrand factor, type A domain"/>
    <property type="match status" value="3"/>
</dbReference>
<dbReference type="GO" id="GO:0005509">
    <property type="term" value="F:calcium ion binding"/>
    <property type="evidence" value="ECO:0007669"/>
    <property type="project" value="InterPro"/>
</dbReference>